<evidence type="ECO:0000313" key="3">
    <source>
        <dbReference type="EMBL" id="EAW11509.1"/>
    </source>
</evidence>
<evidence type="ECO:0000256" key="1">
    <source>
        <dbReference type="SAM" id="MobiDB-lite"/>
    </source>
</evidence>
<dbReference type="eggNOG" id="ENOG502RNKP">
    <property type="taxonomic scope" value="Eukaryota"/>
</dbReference>
<reference evidence="3 4" key="1">
    <citation type="journal article" date="2008" name="PLoS Genet.">
        <title>Genomic islands in the pathogenic filamentous fungus Aspergillus fumigatus.</title>
        <authorList>
            <person name="Fedorova N.D."/>
            <person name="Khaldi N."/>
            <person name="Joardar V.S."/>
            <person name="Maiti R."/>
            <person name="Amedeo P."/>
            <person name="Anderson M.J."/>
            <person name="Crabtree J."/>
            <person name="Silva J.C."/>
            <person name="Badger J.H."/>
            <person name="Albarraq A."/>
            <person name="Angiuoli S."/>
            <person name="Bussey H."/>
            <person name="Bowyer P."/>
            <person name="Cotty P.J."/>
            <person name="Dyer P.S."/>
            <person name="Egan A."/>
            <person name="Galens K."/>
            <person name="Fraser-Liggett C.M."/>
            <person name="Haas B.J."/>
            <person name="Inman J.M."/>
            <person name="Kent R."/>
            <person name="Lemieux S."/>
            <person name="Malavazi I."/>
            <person name="Orvis J."/>
            <person name="Roemer T."/>
            <person name="Ronning C.M."/>
            <person name="Sundaram J.P."/>
            <person name="Sutton G."/>
            <person name="Turner G."/>
            <person name="Venter J.C."/>
            <person name="White O.R."/>
            <person name="Whitty B.R."/>
            <person name="Youngman P."/>
            <person name="Wolfe K.H."/>
            <person name="Goldman G.H."/>
            <person name="Wortman J.R."/>
            <person name="Jiang B."/>
            <person name="Denning D.W."/>
            <person name="Nierman W.C."/>
        </authorList>
    </citation>
    <scope>NUCLEOTIDE SEQUENCE [LARGE SCALE GENOMIC DNA]</scope>
    <source>
        <strain evidence="4">ATCC 1007 / CBS 513.65 / DSM 816 / NCTC 3887 / NRRL 1</strain>
    </source>
</reference>
<feature type="region of interest" description="Disordered" evidence="1">
    <location>
        <begin position="293"/>
        <end position="399"/>
    </location>
</feature>
<evidence type="ECO:0000256" key="2">
    <source>
        <dbReference type="SAM" id="Phobius"/>
    </source>
</evidence>
<proteinExistence type="predicted"/>
<dbReference type="OMA" id="CRENGPV"/>
<feature type="compositionally biased region" description="Low complexity" evidence="1">
    <location>
        <begin position="338"/>
        <end position="356"/>
    </location>
</feature>
<feature type="compositionally biased region" description="Basic residues" evidence="1">
    <location>
        <begin position="313"/>
        <end position="329"/>
    </location>
</feature>
<dbReference type="RefSeq" id="XP_001272935.1">
    <property type="nucleotide sequence ID" value="XM_001272934.1"/>
</dbReference>
<dbReference type="STRING" id="344612.A1CF60"/>
<dbReference type="AlphaFoldDB" id="A1CF60"/>
<keyword evidence="4" id="KW-1185">Reference proteome</keyword>
<keyword evidence="2" id="KW-1133">Transmembrane helix</keyword>
<keyword evidence="2" id="KW-0812">Transmembrane</keyword>
<evidence type="ECO:0000313" key="4">
    <source>
        <dbReference type="Proteomes" id="UP000006701"/>
    </source>
</evidence>
<dbReference type="HOGENOM" id="CLU_587895_0_0_1"/>
<dbReference type="VEuPathDB" id="FungiDB:ACLA_092070"/>
<name>A1CF60_ASPCL</name>
<accession>A1CF60</accession>
<dbReference type="OrthoDB" id="4458647at2759"/>
<feature type="transmembrane region" description="Helical" evidence="2">
    <location>
        <begin position="96"/>
        <end position="117"/>
    </location>
</feature>
<dbReference type="KEGG" id="act:ACLA_092070"/>
<dbReference type="GeneID" id="4705180"/>
<dbReference type="EMBL" id="DS027052">
    <property type="protein sequence ID" value="EAW11509.1"/>
    <property type="molecule type" value="Genomic_DNA"/>
</dbReference>
<sequence>MAKGIHGLAEVISFVCTAPRHKDSVHVRSTGFSSPADRVDFPNVTDTWKPTISVVIPLWEEAGVLRIYVDSRPVDRDAEASESPESSLLVRLAFEWGLLAFIVLLGKGFVSLVAFALGELGKLGRFLEGTPKVGLYLAADSAPSLYEEVDALVEGNVLSQAVASGAADRSLTLFGTLTPLEVQQVLNIVYILPQVEQAISRLERQRLVTVFSNLGFRTVQEPIVNPNGIVDGLMDTAQGTPDVLDSSAPHLPRKWALVVRRPENLSPLMVFQLVCALLAGWERHTASAVPDAAGLQVAEEPENDADGAPTSGSRRRKRPSQAKRKRYARRLKEREEGLNGAAEALAEAAPSPSARPTTREPPAPTRSQGPRSGGNRVSSQDARHGQYGGPHPAPAPVMGAYPSPYGWQPMYRHPTPHYYPGQY</sequence>
<gene>
    <name evidence="3" type="ORF">ACLA_092070</name>
</gene>
<keyword evidence="2" id="KW-0472">Membrane</keyword>
<protein>
    <submittedName>
        <fullName evidence="3">Uncharacterized protein</fullName>
    </submittedName>
</protein>
<dbReference type="Proteomes" id="UP000006701">
    <property type="component" value="Unassembled WGS sequence"/>
</dbReference>
<organism evidence="3 4">
    <name type="scientific">Aspergillus clavatus (strain ATCC 1007 / CBS 513.65 / DSM 816 / NCTC 3887 / NRRL 1 / QM 1276 / 107)</name>
    <dbReference type="NCBI Taxonomy" id="344612"/>
    <lineage>
        <taxon>Eukaryota</taxon>
        <taxon>Fungi</taxon>
        <taxon>Dikarya</taxon>
        <taxon>Ascomycota</taxon>
        <taxon>Pezizomycotina</taxon>
        <taxon>Eurotiomycetes</taxon>
        <taxon>Eurotiomycetidae</taxon>
        <taxon>Eurotiales</taxon>
        <taxon>Aspergillaceae</taxon>
        <taxon>Aspergillus</taxon>
        <taxon>Aspergillus subgen. Fumigati</taxon>
    </lineage>
</organism>